<evidence type="ECO:0000256" key="3">
    <source>
        <dbReference type="ARBA" id="ARBA00022612"/>
    </source>
</evidence>
<dbReference type="InterPro" id="IPR007640">
    <property type="entry name" value="UL17-like"/>
</dbReference>
<protein>
    <submittedName>
        <fullName evidence="8">DNA packaging tegument protein</fullName>
    </submittedName>
</protein>
<reference evidence="8 9" key="1">
    <citation type="journal article" date="2020" name="J. Virol.">
        <title>Characterization of a Novel Alphaherpesvirus Isolated from the Fruit Bat Pteropus lylei in Vietnam.</title>
        <authorList>
            <person name="Inagaki T."/>
            <person name="Yamada S."/>
            <person name="Fujii H."/>
            <person name="Yoshikawa T."/>
            <person name="Shibamura M."/>
            <person name="Harada S."/>
            <person name="Fukushi S."/>
            <person name="Le M.Q."/>
            <person name="Nguyen C.T."/>
            <person name="Nguyen T.T.T."/>
            <person name="Nguyen T.T."/>
            <person name="Nguyen T.T."/>
            <person name="Quach V.T."/>
            <person name="Thong V.D."/>
            <person name="Mori K."/>
            <person name="Sasaki M."/>
            <person name="Setiyono A."/>
            <person name="Handharyani E."/>
            <person name="Takeyama H."/>
            <person name="Hasebe F."/>
            <person name="Saijo M."/>
        </authorList>
    </citation>
    <scope>NUCLEOTIDE SEQUENCE [LARGE SCALE GENOMIC DNA]</scope>
</reference>
<evidence type="ECO:0000256" key="7">
    <source>
        <dbReference type="SAM" id="MobiDB-lite"/>
    </source>
</evidence>
<evidence type="ECO:0000313" key="8">
    <source>
        <dbReference type="EMBL" id="BBM13189.1"/>
    </source>
</evidence>
<evidence type="ECO:0000256" key="5">
    <source>
        <dbReference type="ARBA" id="ARBA00022921"/>
    </source>
</evidence>
<keyword evidence="9" id="KW-1185">Reference proteome</keyword>
<evidence type="ECO:0000256" key="6">
    <source>
        <dbReference type="ARBA" id="ARBA00023219"/>
    </source>
</evidence>
<organism evidence="8 9">
    <name type="scientific">pteropodid alphaherpesvirus 2</name>
    <dbReference type="NCBI Taxonomy" id="3118716"/>
    <lineage>
        <taxon>Viruses</taxon>
        <taxon>Duplodnaviria</taxon>
        <taxon>Heunggongvirae</taxon>
        <taxon>Peploviricota</taxon>
        <taxon>Herviviricetes</taxon>
        <taxon>Herpesvirales</taxon>
        <taxon>Orthoherpesviridae</taxon>
        <taxon>Alphaherpesvirinae</taxon>
        <taxon>Simplexvirus</taxon>
        <taxon>Simplexvirus pteropodidalpha2</taxon>
    </lineage>
</organism>
<evidence type="ECO:0000256" key="4">
    <source>
        <dbReference type="ARBA" id="ARBA00022844"/>
    </source>
</evidence>
<dbReference type="HAMAP" id="MF_04017">
    <property type="entry name" value="HSV_CVC1"/>
    <property type="match status" value="1"/>
</dbReference>
<dbReference type="GO" id="GO:0051276">
    <property type="term" value="P:chromosome organization"/>
    <property type="evidence" value="ECO:0007669"/>
    <property type="project" value="InterPro"/>
</dbReference>
<dbReference type="GO" id="GO:0019028">
    <property type="term" value="C:viral capsid"/>
    <property type="evidence" value="ECO:0007669"/>
    <property type="project" value="UniProtKB-KW"/>
</dbReference>
<evidence type="ECO:0000313" key="9">
    <source>
        <dbReference type="Proteomes" id="UP001143588"/>
    </source>
</evidence>
<sequence length="719" mass="78158">MNAHLANEVQFDLGRSEAPLGALLHVIVSDGCLVAAGVPLAELTRIQTPEARLPAPQEGAPPPRFRVEVQTRYHATGECGPWRSVFAAYVPQDALSVVLAPRPPTPDPVVPCAASAGGLFLSLTIACDARGCYDPYTHAAVRVAWGPGARCARVLLFSYDELIPPVTRYAADRIRLLRFCRHLCRYIQRLGPAAPPAAQEAAAHLSMGLKSWGPQGENIHRLLAHPVPSAPNTSARLPPADAEDDLPVTPEEQLTTADGDDTDSTASAFTHENEEILALVRRAVQDVAKRHPVRASASLLHPGVASGLKQGAFVHRNTSGAPKGPESADVVFSGLEPPGGGRFGRGACPETETEDDILRDVLTLAPGHRNPRSLLEWLDRGWSAVAGGDRPEWVWSRRAVSLVVRHHYGSKGRFIVVSYANSLAWGGQRAPEPRLSAELADALTEACAREQTLKPQQLSQAAQTDLLERFPTLEAPFHLQHPVLPPFDIAAEVAFRARIHTACLRALGSAIRAALQGAPRIAQRLRYEFDASQQEWITRVSQRLPVLLEHTLLAIEQDTVDAFYQSAFGLSMVCFLGTQCVRGRRVELLSDDLPVDMHTTNTTYAFDYYSTSGETQRLSRRPIAVAIEGDVIQGQGKCRFVPLSSPTAPGQVCERYLPGENYAYLCVGFNRQLRALIVFPGGFAFTANVAAYLALPHQTAQAVVKRFCRDLGVRASSRP</sequence>
<evidence type="ECO:0000256" key="2">
    <source>
        <dbReference type="ARBA" id="ARBA00022562"/>
    </source>
</evidence>
<dbReference type="KEGG" id="vg:80540202"/>
<dbReference type="EMBL" id="LC492974">
    <property type="protein sequence ID" value="BBM13189.1"/>
    <property type="molecule type" value="Genomic_DNA"/>
</dbReference>
<feature type="region of interest" description="Disordered" evidence="7">
    <location>
        <begin position="226"/>
        <end position="246"/>
    </location>
</feature>
<name>A0A510J946_9ALPH</name>
<dbReference type="RefSeq" id="YP_010801498.1">
    <property type="nucleotide sequence ID" value="NC_076965.1"/>
</dbReference>
<keyword evidence="4" id="KW-0946">Virion</keyword>
<gene>
    <name evidence="8" type="primary">UL17</name>
</gene>
<dbReference type="Proteomes" id="UP001143588">
    <property type="component" value="Segment"/>
</dbReference>
<dbReference type="Pfam" id="PF04559">
    <property type="entry name" value="Herpes_UL17"/>
    <property type="match status" value="1"/>
</dbReference>
<keyword evidence="6" id="KW-0231">Viral genome packaging</keyword>
<keyword evidence="5" id="KW-0426">Late protein</keyword>
<evidence type="ECO:0000256" key="1">
    <source>
        <dbReference type="ARBA" id="ARBA00022561"/>
    </source>
</evidence>
<keyword evidence="2" id="KW-1048">Host nucleus</keyword>
<keyword evidence="3" id="KW-1188">Viral release from host cell</keyword>
<accession>A0A510J946</accession>
<proteinExistence type="inferred from homology"/>
<keyword evidence="1" id="KW-0167">Capsid protein</keyword>
<dbReference type="GeneID" id="80540202"/>